<dbReference type="Gene3D" id="3.10.110.10">
    <property type="entry name" value="Ubiquitin Conjugating Enzyme"/>
    <property type="match status" value="1"/>
</dbReference>
<dbReference type="InterPro" id="IPR000608">
    <property type="entry name" value="UBC"/>
</dbReference>
<dbReference type="OrthoDB" id="5596422at2759"/>
<evidence type="ECO:0000313" key="3">
    <source>
        <dbReference type="Proteomes" id="UP000326924"/>
    </source>
</evidence>
<dbReference type="SUPFAM" id="SSF54495">
    <property type="entry name" value="UBC-like"/>
    <property type="match status" value="1"/>
</dbReference>
<gene>
    <name evidence="2" type="ORF">FN846DRAFT_750417</name>
</gene>
<dbReference type="InterPro" id="IPR016135">
    <property type="entry name" value="UBQ-conjugating_enzyme/RWD"/>
</dbReference>
<dbReference type="EMBL" id="VXIS01000070">
    <property type="protein sequence ID" value="KAA8908227.1"/>
    <property type="molecule type" value="Genomic_DNA"/>
</dbReference>
<sequence length="108" mass="12174">PRGMHVTLSPTAPSKTWHGVFFPRRGAYLGAILRFTITFPENPSLSPELHFQTRVFHPLVDRGTGQVKISGERYAVAELLESLKAVFENDDVLDQLPEDQVADKEAWK</sequence>
<comment type="caution">
    <text evidence="2">The sequence shown here is derived from an EMBL/GenBank/DDBJ whole genome shotgun (WGS) entry which is preliminary data.</text>
</comment>
<dbReference type="CDD" id="cd23814">
    <property type="entry name" value="UEV_AKTIP"/>
    <property type="match status" value="1"/>
</dbReference>
<feature type="non-terminal residue" evidence="2">
    <location>
        <position position="1"/>
    </location>
</feature>
<dbReference type="AlphaFoldDB" id="A0A5J5EZF0"/>
<evidence type="ECO:0000259" key="1">
    <source>
        <dbReference type="Pfam" id="PF00179"/>
    </source>
</evidence>
<name>A0A5J5EZF0_9PEZI</name>
<feature type="domain" description="UBC core" evidence="1">
    <location>
        <begin position="7"/>
        <end position="70"/>
    </location>
</feature>
<dbReference type="InParanoid" id="A0A5J5EZF0"/>
<dbReference type="Pfam" id="PF00179">
    <property type="entry name" value="UQ_con"/>
    <property type="match status" value="1"/>
</dbReference>
<accession>A0A5J5EZF0</accession>
<dbReference type="Proteomes" id="UP000326924">
    <property type="component" value="Unassembled WGS sequence"/>
</dbReference>
<feature type="non-terminal residue" evidence="2">
    <location>
        <position position="108"/>
    </location>
</feature>
<evidence type="ECO:0000313" key="2">
    <source>
        <dbReference type="EMBL" id="KAA8908227.1"/>
    </source>
</evidence>
<keyword evidence="3" id="KW-1185">Reference proteome</keyword>
<protein>
    <recommendedName>
        <fullName evidence="1">UBC core domain-containing protein</fullName>
    </recommendedName>
</protein>
<proteinExistence type="predicted"/>
<organism evidence="2 3">
    <name type="scientific">Sphaerosporella brunnea</name>
    <dbReference type="NCBI Taxonomy" id="1250544"/>
    <lineage>
        <taxon>Eukaryota</taxon>
        <taxon>Fungi</taxon>
        <taxon>Dikarya</taxon>
        <taxon>Ascomycota</taxon>
        <taxon>Pezizomycotina</taxon>
        <taxon>Pezizomycetes</taxon>
        <taxon>Pezizales</taxon>
        <taxon>Pyronemataceae</taxon>
        <taxon>Sphaerosporella</taxon>
    </lineage>
</organism>
<reference evidence="2 3" key="1">
    <citation type="submission" date="2019-09" db="EMBL/GenBank/DDBJ databases">
        <title>Draft genome of the ectomycorrhizal ascomycete Sphaerosporella brunnea.</title>
        <authorList>
            <consortium name="DOE Joint Genome Institute"/>
            <person name="Benucci G.M."/>
            <person name="Marozzi G."/>
            <person name="Antonielli L."/>
            <person name="Sanchez S."/>
            <person name="Marco P."/>
            <person name="Wang X."/>
            <person name="Falini L.B."/>
            <person name="Barry K."/>
            <person name="Haridas S."/>
            <person name="Lipzen A."/>
            <person name="Labutti K."/>
            <person name="Grigoriev I.V."/>
            <person name="Murat C."/>
            <person name="Martin F."/>
            <person name="Albertini E."/>
            <person name="Donnini D."/>
            <person name="Bonito G."/>
        </authorList>
    </citation>
    <scope>NUCLEOTIDE SEQUENCE [LARGE SCALE GENOMIC DNA]</scope>
    <source>
        <strain evidence="2 3">Sb_GMNB300</strain>
    </source>
</reference>